<dbReference type="PANTHER" id="PTHR11926:SF1264">
    <property type="entry name" value="GLYCOSYLTRANSFERASE-RELATED"/>
    <property type="match status" value="1"/>
</dbReference>
<keyword evidence="3" id="KW-1185">Reference proteome</keyword>
<dbReference type="KEGG" id="qsa:O6P43_024590"/>
<dbReference type="Gene3D" id="3.40.50.2000">
    <property type="entry name" value="Glycogen Phosphorylase B"/>
    <property type="match status" value="3"/>
</dbReference>
<gene>
    <name evidence="2" type="ORF">O6P43_024590</name>
</gene>
<dbReference type="Proteomes" id="UP001163823">
    <property type="component" value="Chromosome 10"/>
</dbReference>
<dbReference type="GO" id="GO:0080043">
    <property type="term" value="F:quercetin 3-O-glucosyltransferase activity"/>
    <property type="evidence" value="ECO:0007669"/>
    <property type="project" value="TreeGrafter"/>
</dbReference>
<evidence type="ECO:0000256" key="1">
    <source>
        <dbReference type="ARBA" id="ARBA00009995"/>
    </source>
</evidence>
<accession>A0AAD7L729</accession>
<reference evidence="2" key="1">
    <citation type="journal article" date="2023" name="Science">
        <title>Elucidation of the pathway for biosynthesis of saponin adjuvants from the soapbark tree.</title>
        <authorList>
            <person name="Reed J."/>
            <person name="Orme A."/>
            <person name="El-Demerdash A."/>
            <person name="Owen C."/>
            <person name="Martin L.B.B."/>
            <person name="Misra R.C."/>
            <person name="Kikuchi S."/>
            <person name="Rejzek M."/>
            <person name="Martin A.C."/>
            <person name="Harkess A."/>
            <person name="Leebens-Mack J."/>
            <person name="Louveau T."/>
            <person name="Stephenson M.J."/>
            <person name="Osbourn A."/>
        </authorList>
    </citation>
    <scope>NUCLEOTIDE SEQUENCE</scope>
    <source>
        <strain evidence="2">S10</strain>
    </source>
</reference>
<name>A0AAD7L729_QUISA</name>
<proteinExistence type="inferred from homology"/>
<organism evidence="2 3">
    <name type="scientific">Quillaja saponaria</name>
    <name type="common">Soap bark tree</name>
    <dbReference type="NCBI Taxonomy" id="32244"/>
    <lineage>
        <taxon>Eukaryota</taxon>
        <taxon>Viridiplantae</taxon>
        <taxon>Streptophyta</taxon>
        <taxon>Embryophyta</taxon>
        <taxon>Tracheophyta</taxon>
        <taxon>Spermatophyta</taxon>
        <taxon>Magnoliopsida</taxon>
        <taxon>eudicotyledons</taxon>
        <taxon>Gunneridae</taxon>
        <taxon>Pentapetalae</taxon>
        <taxon>rosids</taxon>
        <taxon>fabids</taxon>
        <taxon>Fabales</taxon>
        <taxon>Quillajaceae</taxon>
        <taxon>Quillaja</taxon>
    </lineage>
</organism>
<evidence type="ECO:0000313" key="2">
    <source>
        <dbReference type="EMBL" id="KAJ7952803.1"/>
    </source>
</evidence>
<sequence length="266" mass="30269">MVNPFVPWFIDVAENHGIPCALLWIHACSLYSIYHRYFKNNTFPNFENPNETIELPGLPLFEVKDLPDLLLPSSPPSFYQLASDFGKRLDKVKWVLGTSFYELKEEIVKSMDSLIPIRPSVSPFLLGEEKENNSVSVDMWNADEGSDKEIGELSSEFLEEIKGRYLVVTWCPQEKVFDQWTNAFLLAQVFKIGVRMRFKEDGVVSAEEVERCIMEVMEGSNAKEMKNKALNSKEAANKAFEIGDSSDMNINIFISEIIGKSFKASV</sequence>
<protein>
    <submittedName>
        <fullName evidence="2">Glycosyltransferase</fullName>
    </submittedName>
</protein>
<comment type="similarity">
    <text evidence="1">Belongs to the UDP-glycosyltransferase family.</text>
</comment>
<comment type="caution">
    <text evidence="2">The sequence shown here is derived from an EMBL/GenBank/DDBJ whole genome shotgun (WGS) entry which is preliminary data.</text>
</comment>
<dbReference type="PANTHER" id="PTHR11926">
    <property type="entry name" value="GLUCOSYL/GLUCURONOSYL TRANSFERASES"/>
    <property type="match status" value="1"/>
</dbReference>
<dbReference type="GO" id="GO:0010294">
    <property type="term" value="F:abscisic acid glucosyltransferase activity"/>
    <property type="evidence" value="ECO:0007669"/>
    <property type="project" value="TreeGrafter"/>
</dbReference>
<dbReference type="GO" id="GO:0080044">
    <property type="term" value="F:quercetin 7-O-glucosyltransferase activity"/>
    <property type="evidence" value="ECO:0007669"/>
    <property type="project" value="TreeGrafter"/>
</dbReference>
<dbReference type="EMBL" id="JARAOO010000010">
    <property type="protein sequence ID" value="KAJ7952803.1"/>
    <property type="molecule type" value="Genomic_DNA"/>
</dbReference>
<dbReference type="AlphaFoldDB" id="A0AAD7L729"/>
<dbReference type="SUPFAM" id="SSF53756">
    <property type="entry name" value="UDP-Glycosyltransferase/glycogen phosphorylase"/>
    <property type="match status" value="1"/>
</dbReference>
<evidence type="ECO:0000313" key="3">
    <source>
        <dbReference type="Proteomes" id="UP001163823"/>
    </source>
</evidence>